<name>A0A0D0DRN5_9AGAM</name>
<dbReference type="PANTHER" id="PTHR15397">
    <property type="entry name" value="SODIUM-GLUCOSE COTRANSPORTER REGULATORY PROTEIN -RELATED"/>
    <property type="match status" value="1"/>
</dbReference>
<dbReference type="PROSITE" id="PS50030">
    <property type="entry name" value="UBA"/>
    <property type="match status" value="1"/>
</dbReference>
<gene>
    <name evidence="3" type="ORF">PAXRUDRAFT_715891</name>
</gene>
<evidence type="ECO:0000259" key="2">
    <source>
        <dbReference type="PROSITE" id="PS50030"/>
    </source>
</evidence>
<feature type="region of interest" description="Disordered" evidence="1">
    <location>
        <begin position="34"/>
        <end position="88"/>
    </location>
</feature>
<sequence>MLKAHQACIDLEKNVLRIQGREINFLAEHELHDKARMMNSGEHADPSSDSNEPPSSSSSAMPGGAPLAFPGSGQSLGAAPRAGGIGTSSYPEEAIQTLLALGLTRDEAIRSLELAGGNVDVAASLFF</sequence>
<evidence type="ECO:0000313" key="3">
    <source>
        <dbReference type="EMBL" id="KIK82420.1"/>
    </source>
</evidence>
<dbReference type="Proteomes" id="UP000054538">
    <property type="component" value="Unassembled WGS sequence"/>
</dbReference>
<feature type="domain" description="UBA" evidence="2">
    <location>
        <begin position="89"/>
        <end position="127"/>
    </location>
</feature>
<dbReference type="InterPro" id="IPR009060">
    <property type="entry name" value="UBA-like_sf"/>
</dbReference>
<keyword evidence="4" id="KW-1185">Reference proteome</keyword>
<proteinExistence type="predicted"/>
<dbReference type="HOGENOM" id="CLU_1971651_0_0_1"/>
<accession>A0A0D0DRN5</accession>
<dbReference type="SUPFAM" id="SSF46934">
    <property type="entry name" value="UBA-like"/>
    <property type="match status" value="1"/>
</dbReference>
<dbReference type="SMART" id="SM00165">
    <property type="entry name" value="UBA"/>
    <property type="match status" value="1"/>
</dbReference>
<dbReference type="OrthoDB" id="1047367at2759"/>
<reference evidence="3 4" key="1">
    <citation type="submission" date="2014-04" db="EMBL/GenBank/DDBJ databases">
        <authorList>
            <consortium name="DOE Joint Genome Institute"/>
            <person name="Kuo A."/>
            <person name="Kohler A."/>
            <person name="Jargeat P."/>
            <person name="Nagy L.G."/>
            <person name="Floudas D."/>
            <person name="Copeland A."/>
            <person name="Barry K.W."/>
            <person name="Cichocki N."/>
            <person name="Veneault-Fourrey C."/>
            <person name="LaButti K."/>
            <person name="Lindquist E.A."/>
            <person name="Lipzen A."/>
            <person name="Lundell T."/>
            <person name="Morin E."/>
            <person name="Murat C."/>
            <person name="Sun H."/>
            <person name="Tunlid A."/>
            <person name="Henrissat B."/>
            <person name="Grigoriev I.V."/>
            <person name="Hibbett D.S."/>
            <person name="Martin F."/>
            <person name="Nordberg H.P."/>
            <person name="Cantor M.N."/>
            <person name="Hua S.X."/>
        </authorList>
    </citation>
    <scope>NUCLEOTIDE SEQUENCE [LARGE SCALE GENOMIC DNA]</scope>
    <source>
        <strain evidence="3 4">Ve08.2h10</strain>
    </source>
</reference>
<reference evidence="4" key="2">
    <citation type="submission" date="2015-01" db="EMBL/GenBank/DDBJ databases">
        <title>Evolutionary Origins and Diversification of the Mycorrhizal Mutualists.</title>
        <authorList>
            <consortium name="DOE Joint Genome Institute"/>
            <consortium name="Mycorrhizal Genomics Consortium"/>
            <person name="Kohler A."/>
            <person name="Kuo A."/>
            <person name="Nagy L.G."/>
            <person name="Floudas D."/>
            <person name="Copeland A."/>
            <person name="Barry K.W."/>
            <person name="Cichocki N."/>
            <person name="Veneault-Fourrey C."/>
            <person name="LaButti K."/>
            <person name="Lindquist E.A."/>
            <person name="Lipzen A."/>
            <person name="Lundell T."/>
            <person name="Morin E."/>
            <person name="Murat C."/>
            <person name="Riley R."/>
            <person name="Ohm R."/>
            <person name="Sun H."/>
            <person name="Tunlid A."/>
            <person name="Henrissat B."/>
            <person name="Grigoriev I.V."/>
            <person name="Hibbett D.S."/>
            <person name="Martin F."/>
        </authorList>
    </citation>
    <scope>NUCLEOTIDE SEQUENCE [LARGE SCALE GENOMIC DNA]</scope>
    <source>
        <strain evidence="4">Ve08.2h10</strain>
    </source>
</reference>
<protein>
    <recommendedName>
        <fullName evidence="2">UBA domain-containing protein</fullName>
    </recommendedName>
</protein>
<evidence type="ECO:0000313" key="4">
    <source>
        <dbReference type="Proteomes" id="UP000054538"/>
    </source>
</evidence>
<dbReference type="InParanoid" id="A0A0D0DRN5"/>
<feature type="compositionally biased region" description="Basic and acidic residues" evidence="1">
    <location>
        <begin position="34"/>
        <end position="46"/>
    </location>
</feature>
<feature type="compositionally biased region" description="Low complexity" evidence="1">
    <location>
        <begin position="47"/>
        <end position="59"/>
    </location>
</feature>
<dbReference type="Gene3D" id="1.10.8.10">
    <property type="entry name" value="DNA helicase RuvA subunit, C-terminal domain"/>
    <property type="match status" value="1"/>
</dbReference>
<dbReference type="AlphaFoldDB" id="A0A0D0DRN5"/>
<evidence type="ECO:0000256" key="1">
    <source>
        <dbReference type="SAM" id="MobiDB-lite"/>
    </source>
</evidence>
<dbReference type="InterPro" id="IPR015940">
    <property type="entry name" value="UBA"/>
</dbReference>
<dbReference type="STRING" id="930991.A0A0D0DRN5"/>
<organism evidence="3 4">
    <name type="scientific">Paxillus rubicundulus Ve08.2h10</name>
    <dbReference type="NCBI Taxonomy" id="930991"/>
    <lineage>
        <taxon>Eukaryota</taxon>
        <taxon>Fungi</taxon>
        <taxon>Dikarya</taxon>
        <taxon>Basidiomycota</taxon>
        <taxon>Agaricomycotina</taxon>
        <taxon>Agaricomycetes</taxon>
        <taxon>Agaricomycetidae</taxon>
        <taxon>Boletales</taxon>
        <taxon>Paxilineae</taxon>
        <taxon>Paxillaceae</taxon>
        <taxon>Paxillus</taxon>
    </lineage>
</organism>
<dbReference type="PANTHER" id="PTHR15397:SF3">
    <property type="entry name" value="DNA DAMAGE INDUCIBLE 1 HOMOLOG 2"/>
    <property type="match status" value="1"/>
</dbReference>
<dbReference type="Pfam" id="PF00627">
    <property type="entry name" value="UBA"/>
    <property type="match status" value="1"/>
</dbReference>
<dbReference type="EMBL" id="KN825629">
    <property type="protein sequence ID" value="KIK82420.1"/>
    <property type="molecule type" value="Genomic_DNA"/>
</dbReference>